<dbReference type="PANTHER" id="PTHR35391:SF5">
    <property type="entry name" value="DUF6590 DOMAIN-CONTAINING PROTEIN"/>
    <property type="match status" value="1"/>
</dbReference>
<feature type="region of interest" description="Disordered" evidence="1">
    <location>
        <begin position="126"/>
        <end position="151"/>
    </location>
</feature>
<dbReference type="Pfam" id="PF26082">
    <property type="entry name" value="zf-C2H2_AcuF"/>
    <property type="match status" value="1"/>
</dbReference>
<evidence type="ECO:0000256" key="1">
    <source>
        <dbReference type="SAM" id="MobiDB-lite"/>
    </source>
</evidence>
<evidence type="ECO:0000313" key="3">
    <source>
        <dbReference type="EMBL" id="PIG89846.1"/>
    </source>
</evidence>
<dbReference type="InterPro" id="IPR037104">
    <property type="entry name" value="Annexin_sf"/>
</dbReference>
<keyword evidence="4" id="KW-1185">Reference proteome</keyword>
<dbReference type="EMBL" id="NEXV01000042">
    <property type="protein sequence ID" value="PIG89846.1"/>
    <property type="molecule type" value="Genomic_DNA"/>
</dbReference>
<feature type="compositionally biased region" description="Basic and acidic residues" evidence="1">
    <location>
        <begin position="477"/>
        <end position="489"/>
    </location>
</feature>
<feature type="compositionally biased region" description="Acidic residues" evidence="1">
    <location>
        <begin position="139"/>
        <end position="151"/>
    </location>
</feature>
<dbReference type="GO" id="GO:0005509">
    <property type="term" value="F:calcium ion binding"/>
    <property type="evidence" value="ECO:0007669"/>
    <property type="project" value="InterPro"/>
</dbReference>
<dbReference type="Proteomes" id="UP000231358">
    <property type="component" value="Unassembled WGS sequence"/>
</dbReference>
<comment type="caution">
    <text evidence="3">The sequence shown here is derived from an EMBL/GenBank/DDBJ whole genome shotgun (WGS) entry which is preliminary data.</text>
</comment>
<accession>A0A2G7GAK5</accession>
<dbReference type="Gene3D" id="1.10.220.10">
    <property type="entry name" value="Annexin"/>
    <property type="match status" value="2"/>
</dbReference>
<feature type="compositionally biased region" description="Polar residues" evidence="1">
    <location>
        <begin position="925"/>
        <end position="936"/>
    </location>
</feature>
<dbReference type="InterPro" id="IPR058925">
    <property type="entry name" value="zf-C2H2_AcuF"/>
</dbReference>
<feature type="compositionally biased region" description="Pro residues" evidence="1">
    <location>
        <begin position="914"/>
        <end position="924"/>
    </location>
</feature>
<dbReference type="GO" id="GO:0005544">
    <property type="term" value="F:calcium-dependent phospholipid binding"/>
    <property type="evidence" value="ECO:0007669"/>
    <property type="project" value="InterPro"/>
</dbReference>
<evidence type="ECO:0000313" key="4">
    <source>
        <dbReference type="Proteomes" id="UP000231358"/>
    </source>
</evidence>
<feature type="region of interest" description="Disordered" evidence="1">
    <location>
        <begin position="460"/>
        <end position="492"/>
    </location>
</feature>
<protein>
    <recommendedName>
        <fullName evidence="2">Oxidoreductase acuF-like C2H2 type zinc-finger domain-containing protein</fullName>
    </recommendedName>
</protein>
<evidence type="ECO:0000259" key="2">
    <source>
        <dbReference type="Pfam" id="PF26082"/>
    </source>
</evidence>
<dbReference type="SUPFAM" id="SSF47874">
    <property type="entry name" value="Annexin"/>
    <property type="match status" value="1"/>
</dbReference>
<dbReference type="STRING" id="656916.A0A2G7GAK5"/>
<feature type="domain" description="Oxidoreductase acuF-like C2H2 type zinc-finger" evidence="2">
    <location>
        <begin position="349"/>
        <end position="379"/>
    </location>
</feature>
<feature type="region of interest" description="Disordered" evidence="1">
    <location>
        <begin position="909"/>
        <end position="937"/>
    </location>
</feature>
<proteinExistence type="predicted"/>
<sequence>MAQGQRPESLTSVAQKISNQFVLVERSVARSHEGINHFKLVNETQRFELWARNLGLYHLGHSSLDYRFRDAPSIFEYTIGLLRNLEALLVQRELCILHLYCLVPSVNSTLVMNIVNPGRLASLNAKGRTDTTVQSQEQFSDDSEEDDFESSDDESITDLLLSGMAASIDKLYRLSFKIRSPAMRLGFSKALKYRALDPETGVDLMDQFRETDQRHLEQLFSSYRSTSARDFENDFLVQRLAKANTRRRQQFGYWKKRRAQFEIIPRIEIIEKMAPDAILREPENEPYRKVPLVPITFSKPSTATHLDVSKVKLDDEASMISSSTVLHMPDEGSGDLFSIPPPPKHLLDGEEFECPYCFILCPRQMLRQEAWLTHILRDLRPYVCTYEDCKDADQQYDSLSDWINHETSTHQSESNIASNMKGEMSIQASRKCPFCLEDAGSHHVAMHLRRVACFSLPRSAGDKDDGSLQGSQISGRAEIRSNSTRDSETRSQISELISQADPEVNTTSNSPLTVVSLQQQRSDPNDEESRVSQFLERLEGQSADSLGLEVEDTSLEWDVAETDDSLDLISSSVEGEKTEFHNSEPDAIAMAEALSHITSIDARRTIIRILPPLSSDQILDLRNEYKLHIKIDGKGVNMAKHIRQRFENSTFGMACYATALGRWGSEAYWVNRYYQLGTSRRELVIESLFGRSNAEILEIKGCLLELGPSDGLEKCMNAEIRADEFQTAILIALKGERQSPADSLDENLVQSDVLKLHQALASPEGGETTMINIIIRRSDPHLQEVLAAYVRIYHKNFVKQLIAKSQSVVVETLIHILNGVVNRPLRDALLLHQALRQLRTGKKRSELLISRLVRLHWEPRHLEQVKSEFRRRYGEGLEDVIADEILTTPSRDDWGEFCLELARSSKAMHADPISAPPDNVPPTPGSSGATSFTSTVESKKEVVNSFDLFLDPQP</sequence>
<dbReference type="PANTHER" id="PTHR35391">
    <property type="entry name" value="C2H2-TYPE DOMAIN-CONTAINING PROTEIN-RELATED"/>
    <property type="match status" value="1"/>
</dbReference>
<name>A0A2G7GAK5_9EURO</name>
<dbReference type="AlphaFoldDB" id="A0A2G7GAK5"/>
<gene>
    <name evidence="3" type="ORF">AARAC_005880</name>
</gene>
<organism evidence="3 4">
    <name type="scientific">Aspergillus arachidicola</name>
    <dbReference type="NCBI Taxonomy" id="656916"/>
    <lineage>
        <taxon>Eukaryota</taxon>
        <taxon>Fungi</taxon>
        <taxon>Dikarya</taxon>
        <taxon>Ascomycota</taxon>
        <taxon>Pezizomycotina</taxon>
        <taxon>Eurotiomycetes</taxon>
        <taxon>Eurotiomycetidae</taxon>
        <taxon>Eurotiales</taxon>
        <taxon>Aspergillaceae</taxon>
        <taxon>Aspergillus</taxon>
        <taxon>Aspergillus subgen. Circumdati</taxon>
    </lineage>
</organism>
<reference evidence="3 4" key="1">
    <citation type="submission" date="2017-05" db="EMBL/GenBank/DDBJ databases">
        <title>Genome sequence for an aflatoxigenic pathogen of Argentinian peanut, Aspergillus arachidicola.</title>
        <authorList>
            <person name="Moore G."/>
            <person name="Beltz S.B."/>
            <person name="Mack B.M."/>
        </authorList>
    </citation>
    <scope>NUCLEOTIDE SEQUENCE [LARGE SCALE GENOMIC DNA]</scope>
    <source>
        <strain evidence="3 4">CBS 117610</strain>
    </source>
</reference>